<dbReference type="AlphaFoldDB" id="A0A0C3BSK0"/>
<feature type="transmembrane region" description="Helical" evidence="7">
    <location>
        <begin position="416"/>
        <end position="437"/>
    </location>
</feature>
<feature type="transmembrane region" description="Helical" evidence="7">
    <location>
        <begin position="194"/>
        <end position="214"/>
    </location>
</feature>
<dbReference type="STRING" id="933852.A0A0C3BSK0"/>
<evidence type="ECO:0000256" key="3">
    <source>
        <dbReference type="ARBA" id="ARBA00022692"/>
    </source>
</evidence>
<dbReference type="Proteomes" id="UP000054097">
    <property type="component" value="Unassembled WGS sequence"/>
</dbReference>
<feature type="transmembrane region" description="Helical" evidence="7">
    <location>
        <begin position="41"/>
        <end position="66"/>
    </location>
</feature>
<dbReference type="PANTHER" id="PTHR23501:SF191">
    <property type="entry name" value="VACUOLAR BASIC AMINO ACID TRANSPORTER 4"/>
    <property type="match status" value="1"/>
</dbReference>
<keyword evidence="2" id="KW-0813">Transport</keyword>
<keyword evidence="4 7" id="KW-1133">Transmembrane helix</keyword>
<reference evidence="10" key="2">
    <citation type="submission" date="2015-01" db="EMBL/GenBank/DDBJ databases">
        <title>Evolutionary Origins and Diversification of the Mycorrhizal Mutualists.</title>
        <authorList>
            <consortium name="DOE Joint Genome Institute"/>
            <consortium name="Mycorrhizal Genomics Consortium"/>
            <person name="Kohler A."/>
            <person name="Kuo A."/>
            <person name="Nagy L.G."/>
            <person name="Floudas D."/>
            <person name="Copeland A."/>
            <person name="Barry K.W."/>
            <person name="Cichocki N."/>
            <person name="Veneault-Fourrey C."/>
            <person name="LaButti K."/>
            <person name="Lindquist E.A."/>
            <person name="Lipzen A."/>
            <person name="Lundell T."/>
            <person name="Morin E."/>
            <person name="Murat C."/>
            <person name="Riley R."/>
            <person name="Ohm R."/>
            <person name="Sun H."/>
            <person name="Tunlid A."/>
            <person name="Henrissat B."/>
            <person name="Grigoriev I.V."/>
            <person name="Hibbett D.S."/>
            <person name="Martin F."/>
        </authorList>
    </citation>
    <scope>NUCLEOTIDE SEQUENCE [LARGE SCALE GENOMIC DNA]</scope>
    <source>
        <strain evidence="10">MAFF 305830</strain>
    </source>
</reference>
<evidence type="ECO:0000256" key="4">
    <source>
        <dbReference type="ARBA" id="ARBA00022989"/>
    </source>
</evidence>
<feature type="transmembrane region" description="Helical" evidence="7">
    <location>
        <begin position="385"/>
        <end position="404"/>
    </location>
</feature>
<dbReference type="PANTHER" id="PTHR23501">
    <property type="entry name" value="MAJOR FACILITATOR SUPERFAMILY"/>
    <property type="match status" value="1"/>
</dbReference>
<feature type="transmembrane region" description="Helical" evidence="7">
    <location>
        <begin position="248"/>
        <end position="267"/>
    </location>
</feature>
<evidence type="ECO:0000256" key="6">
    <source>
        <dbReference type="SAM" id="MobiDB-lite"/>
    </source>
</evidence>
<feature type="domain" description="Major facilitator superfamily (MFS) profile" evidence="8">
    <location>
        <begin position="41"/>
        <end position="546"/>
    </location>
</feature>
<dbReference type="InterPro" id="IPR036259">
    <property type="entry name" value="MFS_trans_sf"/>
</dbReference>
<sequence>MSRVPTERTVLLPSNAIHNVAGSKEFKPGPMELSTAHRRGILASLWLGTFLGAMNTTLVATLMSAISSEYEAANQAAWLGTAFLLATCTFTPLYGRLCTVMGRRGAQQIALTFASMGTLMCALSPSMNMLIAARFLTGFGGGGLFVTTGIVTSDMYSMRDRSLTQGIAAVVNGMGLGIGGLLGGEIMDRFGWRYAFFLQLPFFAVSFIMTTLLLNYETPVRIYAFPKLRNLIIRQGSSKSTKDVLRRIDYGGVLTLLTMVGSFLIFLSVRFNAEYPWSHPYVLCSLLSAGISLVAFVIVELYVSPEPIMPPFLLKQKIPVLVSISNVLVSICNLSVTYFFPMWFETVKLTTASSAGAHVAPNSVAMSLGSLFAGWIMHRTGRYKTLNMIFGTFPTFATILIASLDEDSSEWLQWLSIVPLGFGASVVLQTTLIALLASVDKPSMAVAMGFVQLFSGLGQVSGVAISSALFQTILSGELRERLHGPDSEKLIKRVKHSSETVRQLPLDLQRPVRDSYGIALRAVFLLAATCTVLAYLVRIPIPELSMDEDDDHNESAIESDQDDDRISNQTSPRTATPSSEESERHDTSPITIPSRPMLTRRLSTYQNTPMDVDRGRSARRLRNPRPRGSV</sequence>
<dbReference type="GO" id="GO:0015174">
    <property type="term" value="F:basic amino acid transmembrane transporter activity"/>
    <property type="evidence" value="ECO:0007669"/>
    <property type="project" value="TreeGrafter"/>
</dbReference>
<comment type="subcellular location">
    <subcellularLocation>
        <location evidence="1">Endomembrane system</location>
        <topology evidence="1">Multi-pass membrane protein</topology>
    </subcellularLocation>
</comment>
<evidence type="ECO:0000256" key="2">
    <source>
        <dbReference type="ARBA" id="ARBA00022448"/>
    </source>
</evidence>
<keyword evidence="5 7" id="KW-0472">Membrane</keyword>
<accession>A0A0C3BSK0</accession>
<dbReference type="HOGENOM" id="CLU_000960_22_3_1"/>
<dbReference type="PROSITE" id="PS50850">
    <property type="entry name" value="MFS"/>
    <property type="match status" value="1"/>
</dbReference>
<dbReference type="EMBL" id="KN824277">
    <property type="protein sequence ID" value="KIM34371.1"/>
    <property type="molecule type" value="Genomic_DNA"/>
</dbReference>
<gene>
    <name evidence="9" type="ORF">M408DRAFT_94666</name>
</gene>
<dbReference type="InterPro" id="IPR020846">
    <property type="entry name" value="MFS_dom"/>
</dbReference>
<dbReference type="Pfam" id="PF07690">
    <property type="entry name" value="MFS_1"/>
    <property type="match status" value="1"/>
</dbReference>
<dbReference type="InterPro" id="IPR011701">
    <property type="entry name" value="MFS"/>
</dbReference>
<feature type="transmembrane region" description="Helical" evidence="7">
    <location>
        <begin position="279"/>
        <end position="299"/>
    </location>
</feature>
<keyword evidence="3 7" id="KW-0812">Transmembrane</keyword>
<proteinExistence type="predicted"/>
<dbReference type="GO" id="GO:0012505">
    <property type="term" value="C:endomembrane system"/>
    <property type="evidence" value="ECO:0007669"/>
    <property type="project" value="UniProtKB-SubCell"/>
</dbReference>
<reference evidence="9 10" key="1">
    <citation type="submission" date="2014-04" db="EMBL/GenBank/DDBJ databases">
        <authorList>
            <consortium name="DOE Joint Genome Institute"/>
            <person name="Kuo A."/>
            <person name="Zuccaro A."/>
            <person name="Kohler A."/>
            <person name="Nagy L.G."/>
            <person name="Floudas D."/>
            <person name="Copeland A."/>
            <person name="Barry K.W."/>
            <person name="Cichocki N."/>
            <person name="Veneault-Fourrey C."/>
            <person name="LaButti K."/>
            <person name="Lindquist E.A."/>
            <person name="Lipzen A."/>
            <person name="Lundell T."/>
            <person name="Morin E."/>
            <person name="Murat C."/>
            <person name="Sun H."/>
            <person name="Tunlid A."/>
            <person name="Henrissat B."/>
            <person name="Grigoriev I.V."/>
            <person name="Hibbett D.S."/>
            <person name="Martin F."/>
            <person name="Nordberg H.P."/>
            <person name="Cantor M.N."/>
            <person name="Hua S.X."/>
        </authorList>
    </citation>
    <scope>NUCLEOTIDE SEQUENCE [LARGE SCALE GENOMIC DNA]</scope>
    <source>
        <strain evidence="9 10">MAFF 305830</strain>
    </source>
</reference>
<name>A0A0C3BSK0_SERVB</name>
<feature type="compositionally biased region" description="Polar residues" evidence="6">
    <location>
        <begin position="567"/>
        <end position="579"/>
    </location>
</feature>
<feature type="transmembrane region" description="Helical" evidence="7">
    <location>
        <begin position="163"/>
        <end position="182"/>
    </location>
</feature>
<feature type="transmembrane region" description="Helical" evidence="7">
    <location>
        <begin position="131"/>
        <end position="151"/>
    </location>
</feature>
<evidence type="ECO:0000313" key="9">
    <source>
        <dbReference type="EMBL" id="KIM34371.1"/>
    </source>
</evidence>
<feature type="transmembrane region" description="Helical" evidence="7">
    <location>
        <begin position="320"/>
        <end position="340"/>
    </location>
</feature>
<dbReference type="GO" id="GO:0005886">
    <property type="term" value="C:plasma membrane"/>
    <property type="evidence" value="ECO:0007669"/>
    <property type="project" value="TreeGrafter"/>
</dbReference>
<evidence type="ECO:0000259" key="8">
    <source>
        <dbReference type="PROSITE" id="PS50850"/>
    </source>
</evidence>
<protein>
    <recommendedName>
        <fullName evidence="8">Major facilitator superfamily (MFS) profile domain-containing protein</fullName>
    </recommendedName>
</protein>
<evidence type="ECO:0000256" key="1">
    <source>
        <dbReference type="ARBA" id="ARBA00004127"/>
    </source>
</evidence>
<feature type="region of interest" description="Disordered" evidence="6">
    <location>
        <begin position="545"/>
        <end position="630"/>
    </location>
</feature>
<feature type="compositionally biased region" description="Basic residues" evidence="6">
    <location>
        <begin position="617"/>
        <end position="630"/>
    </location>
</feature>
<dbReference type="SUPFAM" id="SSF103473">
    <property type="entry name" value="MFS general substrate transporter"/>
    <property type="match status" value="1"/>
</dbReference>
<evidence type="ECO:0000313" key="10">
    <source>
        <dbReference type="Proteomes" id="UP000054097"/>
    </source>
</evidence>
<feature type="compositionally biased region" description="Acidic residues" evidence="6">
    <location>
        <begin position="545"/>
        <end position="563"/>
    </location>
</feature>
<dbReference type="GO" id="GO:0000329">
    <property type="term" value="C:fungal-type vacuole membrane"/>
    <property type="evidence" value="ECO:0007669"/>
    <property type="project" value="TreeGrafter"/>
</dbReference>
<feature type="transmembrane region" description="Helical" evidence="7">
    <location>
        <begin position="78"/>
        <end position="97"/>
    </location>
</feature>
<evidence type="ECO:0000256" key="5">
    <source>
        <dbReference type="ARBA" id="ARBA00023136"/>
    </source>
</evidence>
<dbReference type="Gene3D" id="1.20.1250.20">
    <property type="entry name" value="MFS general substrate transporter like domains"/>
    <property type="match status" value="2"/>
</dbReference>
<dbReference type="OrthoDB" id="3437016at2759"/>
<feature type="transmembrane region" description="Helical" evidence="7">
    <location>
        <begin position="518"/>
        <end position="537"/>
    </location>
</feature>
<keyword evidence="10" id="KW-1185">Reference proteome</keyword>
<evidence type="ECO:0000256" key="7">
    <source>
        <dbReference type="SAM" id="Phobius"/>
    </source>
</evidence>
<organism evidence="9 10">
    <name type="scientific">Serendipita vermifera MAFF 305830</name>
    <dbReference type="NCBI Taxonomy" id="933852"/>
    <lineage>
        <taxon>Eukaryota</taxon>
        <taxon>Fungi</taxon>
        <taxon>Dikarya</taxon>
        <taxon>Basidiomycota</taxon>
        <taxon>Agaricomycotina</taxon>
        <taxon>Agaricomycetes</taxon>
        <taxon>Sebacinales</taxon>
        <taxon>Serendipitaceae</taxon>
        <taxon>Serendipita</taxon>
    </lineage>
</organism>